<protein>
    <submittedName>
        <fullName evidence="2">Pdf</fullName>
    </submittedName>
</protein>
<evidence type="ECO:0000256" key="1">
    <source>
        <dbReference type="SAM" id="Phobius"/>
    </source>
</evidence>
<reference evidence="2" key="1">
    <citation type="submission" date="2009-12" db="EMBL/GenBank/DDBJ databases">
        <title>The lunar clock controls conserved hormonal components in the marine worm Platynereis.</title>
        <authorList>
            <person name="Zantke J."/>
            <person name="Arboleda E."/>
            <person name="Schipany K."/>
            <person name="Lohs C."/>
            <person name="Keplinger S."/>
            <person name="Raible F."/>
            <person name="Tessmar-Raible K."/>
        </authorList>
    </citation>
    <scope>NUCLEOTIDE SEQUENCE</scope>
</reference>
<accession>G8Z9G4</accession>
<dbReference type="AlphaFoldDB" id="G8Z9G4"/>
<keyword evidence="1" id="KW-0472">Membrane</keyword>
<name>G8Z9G4_PLADU</name>
<organism evidence="2">
    <name type="scientific">Platynereis dumerilii</name>
    <name type="common">Dumeril's clam worm</name>
    <dbReference type="NCBI Taxonomy" id="6359"/>
    <lineage>
        <taxon>Eukaryota</taxon>
        <taxon>Metazoa</taxon>
        <taxon>Spiralia</taxon>
        <taxon>Lophotrochozoa</taxon>
        <taxon>Annelida</taxon>
        <taxon>Polychaeta</taxon>
        <taxon>Errantia</taxon>
        <taxon>Phyllodocida</taxon>
        <taxon>Nereididae</taxon>
        <taxon>Platynereis</taxon>
    </lineage>
</organism>
<dbReference type="EMBL" id="GU322426">
    <property type="protein sequence ID" value="AEJ87224.1"/>
    <property type="molecule type" value="mRNA"/>
</dbReference>
<feature type="transmembrane region" description="Helical" evidence="1">
    <location>
        <begin position="6"/>
        <end position="26"/>
    </location>
</feature>
<gene>
    <name evidence="2" type="primary">pdf</name>
</gene>
<sequence length="90" mass="9889">MGSSKTVQVAVVVCLVSMFVMQVVCYPTQRSNLRNSLTDADRQEILRYAAKIARIAMGDNVDFKAGPNKRNPGTLDAVLDMPDLMSLGRK</sequence>
<keyword evidence="1" id="KW-0812">Transmembrane</keyword>
<proteinExistence type="evidence at transcript level"/>
<keyword evidence="1" id="KW-1133">Transmembrane helix</keyword>
<evidence type="ECO:0000313" key="2">
    <source>
        <dbReference type="EMBL" id="AEJ87224.1"/>
    </source>
</evidence>